<dbReference type="EMBL" id="CYXP01000013">
    <property type="protein sequence ID" value="CUN32896.1"/>
    <property type="molecule type" value="Genomic_DNA"/>
</dbReference>
<dbReference type="Pfam" id="PF13579">
    <property type="entry name" value="Glyco_trans_4_4"/>
    <property type="match status" value="1"/>
</dbReference>
<gene>
    <name evidence="3" type="ORF">ERS852429_04182</name>
</gene>
<evidence type="ECO:0000313" key="4">
    <source>
        <dbReference type="Proteomes" id="UP000095591"/>
    </source>
</evidence>
<dbReference type="EC" id="2.4.1.11" evidence="3"/>
<feature type="domain" description="Glycosyltransferase subfamily 4-like N-terminal" evidence="2">
    <location>
        <begin position="21"/>
        <end position="167"/>
    </location>
</feature>
<protein>
    <submittedName>
        <fullName evidence="3">Glycogen synthase</fullName>
        <ecNumber evidence="3">2.4.1.11</ecNumber>
    </submittedName>
</protein>
<evidence type="ECO:0000259" key="2">
    <source>
        <dbReference type="Pfam" id="PF13579"/>
    </source>
</evidence>
<evidence type="ECO:0000259" key="1">
    <source>
        <dbReference type="Pfam" id="PF00534"/>
    </source>
</evidence>
<dbReference type="InterPro" id="IPR028098">
    <property type="entry name" value="Glyco_trans_4-like_N"/>
</dbReference>
<dbReference type="CDD" id="cd03808">
    <property type="entry name" value="GT4_CapM-like"/>
    <property type="match status" value="1"/>
</dbReference>
<accession>A0A173W1X9</accession>
<keyword evidence="3" id="KW-0808">Transferase</keyword>
<organism evidence="3 4">
    <name type="scientific">Parabacteroides distasonis</name>
    <dbReference type="NCBI Taxonomy" id="823"/>
    <lineage>
        <taxon>Bacteria</taxon>
        <taxon>Pseudomonadati</taxon>
        <taxon>Bacteroidota</taxon>
        <taxon>Bacteroidia</taxon>
        <taxon>Bacteroidales</taxon>
        <taxon>Tannerellaceae</taxon>
        <taxon>Parabacteroides</taxon>
    </lineage>
</organism>
<evidence type="ECO:0000313" key="3">
    <source>
        <dbReference type="EMBL" id="CUN32896.1"/>
    </source>
</evidence>
<name>A0A173W1X9_PARDI</name>
<dbReference type="PANTHER" id="PTHR12526">
    <property type="entry name" value="GLYCOSYLTRANSFERASE"/>
    <property type="match status" value="1"/>
</dbReference>
<dbReference type="Pfam" id="PF00534">
    <property type="entry name" value="Glycos_transf_1"/>
    <property type="match status" value="1"/>
</dbReference>
<proteinExistence type="predicted"/>
<sequence>MKILFTDNSLWGLLNFRGCIITHLRDLGHEVVMVSPVDASSKGMSAPEGVRHIPIRMRRTSTNPLHDVRYFFCLLGIYRKERPDYIFHFTIKPNIYGTLAARLLGIHSTVMVAGLGFTFSHGGWASKMARLLFRLALGFADKIMVLNEENTRILIERKVARKEQVVLLEGGEGVDLERFRFSDNRSDKTIFLMVARVLYDKGYREVVEAARIVKRTHPEVEIQLLGPVDEAYPNAVSHEQIRRDEESGTITYLGYTTEPEKFMGRPGILLLLLSSYHEGLNRSLMEGCALGKPIIASDIPGCRETVREGENGYLVPPKDVDALADAMLRYLSLRDEEKVAMSVNSRRLAEERFNVNSVKSCYDRILLE</sequence>
<dbReference type="SUPFAM" id="SSF53756">
    <property type="entry name" value="UDP-Glycosyltransferase/glycogen phosphorylase"/>
    <property type="match status" value="1"/>
</dbReference>
<dbReference type="AlphaFoldDB" id="A0A173W1X9"/>
<dbReference type="RefSeq" id="WP_057319993.1">
    <property type="nucleotide sequence ID" value="NZ_CYXP01000013.1"/>
</dbReference>
<dbReference type="Proteomes" id="UP000095591">
    <property type="component" value="Unassembled WGS sequence"/>
</dbReference>
<dbReference type="InterPro" id="IPR001296">
    <property type="entry name" value="Glyco_trans_1"/>
</dbReference>
<feature type="domain" description="Glycosyl transferase family 1" evidence="1">
    <location>
        <begin position="181"/>
        <end position="345"/>
    </location>
</feature>
<dbReference type="Gene3D" id="3.40.50.2000">
    <property type="entry name" value="Glycogen Phosphorylase B"/>
    <property type="match status" value="2"/>
</dbReference>
<keyword evidence="3" id="KW-0328">Glycosyltransferase</keyword>
<dbReference type="GO" id="GO:0004373">
    <property type="term" value="F:alpha-1,4-glucan glucosyltransferase (UDP-glucose donor) activity"/>
    <property type="evidence" value="ECO:0007669"/>
    <property type="project" value="UniProtKB-EC"/>
</dbReference>
<dbReference type="PANTHER" id="PTHR12526:SF638">
    <property type="entry name" value="SPORE COAT PROTEIN SA"/>
    <property type="match status" value="1"/>
</dbReference>
<reference evidence="3 4" key="1">
    <citation type="submission" date="2015-09" db="EMBL/GenBank/DDBJ databases">
        <authorList>
            <consortium name="Pathogen Informatics"/>
        </authorList>
    </citation>
    <scope>NUCLEOTIDE SEQUENCE [LARGE SCALE GENOMIC DNA]</scope>
    <source>
        <strain evidence="3 4">2789STDY5608872</strain>
    </source>
</reference>